<gene>
    <name evidence="1" type="ORF">NSA23_10235</name>
</gene>
<comment type="caution">
    <text evidence="1">The sequence shown here is derived from an EMBL/GenBank/DDBJ whole genome shotgun (WGS) entry which is preliminary data.</text>
</comment>
<dbReference type="AlphaFoldDB" id="A0A9X2S785"/>
<dbReference type="InterPro" id="IPR013785">
    <property type="entry name" value="Aldolase_TIM"/>
</dbReference>
<accession>A0A9X2S785</accession>
<dbReference type="GO" id="GO:0006355">
    <property type="term" value="P:regulation of DNA-templated transcription"/>
    <property type="evidence" value="ECO:0007669"/>
    <property type="project" value="InterPro"/>
</dbReference>
<dbReference type="GO" id="GO:0006071">
    <property type="term" value="P:glycerol metabolic process"/>
    <property type="evidence" value="ECO:0007669"/>
    <property type="project" value="InterPro"/>
</dbReference>
<name>A0A9X2S785_9FIRM</name>
<dbReference type="SUPFAM" id="SSF110391">
    <property type="entry name" value="GlpP-like"/>
    <property type="match status" value="1"/>
</dbReference>
<evidence type="ECO:0000313" key="2">
    <source>
        <dbReference type="Proteomes" id="UP001142078"/>
    </source>
</evidence>
<dbReference type="RefSeq" id="WP_222704835.1">
    <property type="nucleotide sequence ID" value="NZ_CABKTM010000075.1"/>
</dbReference>
<dbReference type="PANTHER" id="PTHR35787:SF1">
    <property type="entry name" value="GLYCEROL UPTAKE OPERON ANTITERMINATOR REGULATORY PROTEIN"/>
    <property type="match status" value="1"/>
</dbReference>
<proteinExistence type="predicted"/>
<dbReference type="Pfam" id="PF04309">
    <property type="entry name" value="G3P_antiterm"/>
    <property type="match status" value="1"/>
</dbReference>
<keyword evidence="2" id="KW-1185">Reference proteome</keyword>
<protein>
    <submittedName>
        <fullName evidence="1">Glycerol-3-phosphate responsive antiterminator</fullName>
    </submittedName>
</protein>
<sequence>MKKIFNGFTIVPSVRILKDLDYALNSPLDIVLLSEVHIGNLKNLTQICHKKNKRVLVNVDLVGGFSSDRMGVKLLKDLFKLDGILTSNMITINMCKSVGLFTIQRFFLMDSKAVDSSLKSFRNSQADAVELLPSPLAPKFANEIVKNKKIPILAGGFVENKKSVEEFKKLGFNGVTTSTKALWNLQ</sequence>
<organism evidence="1 2">
    <name type="scientific">Anaerosalibacter massiliensis</name>
    <dbReference type="NCBI Taxonomy" id="1347392"/>
    <lineage>
        <taxon>Bacteria</taxon>
        <taxon>Bacillati</taxon>
        <taxon>Bacillota</taxon>
        <taxon>Tissierellia</taxon>
        <taxon>Tissierellales</taxon>
        <taxon>Sporanaerobacteraceae</taxon>
        <taxon>Anaerosalibacter</taxon>
    </lineage>
</organism>
<dbReference type="InterPro" id="IPR006699">
    <property type="entry name" value="GlpP"/>
</dbReference>
<dbReference type="PIRSF" id="PIRSF016897">
    <property type="entry name" value="GlpP"/>
    <property type="match status" value="1"/>
</dbReference>
<evidence type="ECO:0000313" key="1">
    <source>
        <dbReference type="EMBL" id="MCR2044492.1"/>
    </source>
</evidence>
<dbReference type="Gene3D" id="3.20.20.70">
    <property type="entry name" value="Aldolase class I"/>
    <property type="match status" value="1"/>
</dbReference>
<reference evidence="1" key="1">
    <citation type="submission" date="2022-07" db="EMBL/GenBank/DDBJ databases">
        <title>Enhanced cultured diversity of the mouse gut microbiota enables custom-made synthetic communities.</title>
        <authorList>
            <person name="Afrizal A."/>
        </authorList>
    </citation>
    <scope>NUCLEOTIDE SEQUENCE</scope>
    <source>
        <strain evidence="1">DSM 29482</strain>
    </source>
</reference>
<dbReference type="Proteomes" id="UP001142078">
    <property type="component" value="Unassembled WGS sequence"/>
</dbReference>
<dbReference type="PANTHER" id="PTHR35787">
    <property type="entry name" value="GLYCEROL UPTAKE OPERON ANTITERMINATOR REGULATORY PROTEIN"/>
    <property type="match status" value="1"/>
</dbReference>
<dbReference type="EMBL" id="JANJZL010000006">
    <property type="protein sequence ID" value="MCR2044492.1"/>
    <property type="molecule type" value="Genomic_DNA"/>
</dbReference>